<evidence type="ECO:0000313" key="2">
    <source>
        <dbReference type="EMBL" id="JAT52161.1"/>
    </source>
</evidence>
<dbReference type="SUPFAM" id="SSF117856">
    <property type="entry name" value="AF0104/ALDC/Ptd012-like"/>
    <property type="match status" value="1"/>
</dbReference>
<dbReference type="PANTHER" id="PTHR31100">
    <property type="entry name" value="AT-HOOK MOTIF NUCLEAR-LOCALIZED PROTEIN 15"/>
    <property type="match status" value="1"/>
</dbReference>
<evidence type="ECO:0000256" key="1">
    <source>
        <dbReference type="SAM" id="MobiDB-lite"/>
    </source>
</evidence>
<protein>
    <submittedName>
        <fullName evidence="2">Putative DNA-binding protein ESCAROLA</fullName>
    </submittedName>
</protein>
<dbReference type="AlphaFoldDB" id="A0A1D1YBY5"/>
<dbReference type="GO" id="GO:0003680">
    <property type="term" value="F:minor groove of adenine-thymine-rich DNA binding"/>
    <property type="evidence" value="ECO:0007669"/>
    <property type="project" value="InterPro"/>
</dbReference>
<feature type="region of interest" description="Disordered" evidence="1">
    <location>
        <begin position="39"/>
        <end position="123"/>
    </location>
</feature>
<dbReference type="EMBL" id="GDJX01015775">
    <property type="protein sequence ID" value="JAT52161.1"/>
    <property type="molecule type" value="Transcribed_RNA"/>
</dbReference>
<keyword evidence="2" id="KW-0238">DNA-binding</keyword>
<name>A0A1D1YBY5_9ARAE</name>
<dbReference type="PANTHER" id="PTHR31100:SF14">
    <property type="entry name" value="AT-HOOK MOTIF NUCLEAR-LOCALIZED PROTEIN 15"/>
    <property type="match status" value="1"/>
</dbReference>
<dbReference type="GO" id="GO:0003700">
    <property type="term" value="F:DNA-binding transcription factor activity"/>
    <property type="evidence" value="ECO:0007669"/>
    <property type="project" value="TreeGrafter"/>
</dbReference>
<accession>A0A1D1YBY5</accession>
<sequence>GQVVGGTVVGALLASGPVMVLAATFTNATYERLPVEDDVDVIPSTSPAGDGAVEGSTQLLPDDGGGGGDSSPHQGSGEGDQLPPVLYNLPPNLMPNGQLPHEVFGGWTTPPPPRQPHRPPPSY</sequence>
<feature type="non-terminal residue" evidence="2">
    <location>
        <position position="1"/>
    </location>
</feature>
<dbReference type="GO" id="GO:0005634">
    <property type="term" value="C:nucleus"/>
    <property type="evidence" value="ECO:0007669"/>
    <property type="project" value="TreeGrafter"/>
</dbReference>
<organism evidence="2">
    <name type="scientific">Anthurium amnicola</name>
    <dbReference type="NCBI Taxonomy" id="1678845"/>
    <lineage>
        <taxon>Eukaryota</taxon>
        <taxon>Viridiplantae</taxon>
        <taxon>Streptophyta</taxon>
        <taxon>Embryophyta</taxon>
        <taxon>Tracheophyta</taxon>
        <taxon>Spermatophyta</taxon>
        <taxon>Magnoliopsida</taxon>
        <taxon>Liliopsida</taxon>
        <taxon>Araceae</taxon>
        <taxon>Pothoideae</taxon>
        <taxon>Potheae</taxon>
        <taxon>Anthurium</taxon>
    </lineage>
</organism>
<reference evidence="2" key="1">
    <citation type="submission" date="2015-07" db="EMBL/GenBank/DDBJ databases">
        <title>Transcriptome Assembly of Anthurium amnicola.</title>
        <authorList>
            <person name="Suzuki J."/>
        </authorList>
    </citation>
    <scope>NUCLEOTIDE SEQUENCE</scope>
</reference>
<gene>
    <name evidence="2" type="primary">ESC_25</name>
    <name evidence="2" type="ORF">g.156005</name>
</gene>
<feature type="compositionally biased region" description="Pro residues" evidence="1">
    <location>
        <begin position="109"/>
        <end position="123"/>
    </location>
</feature>
<dbReference type="InterPro" id="IPR014476">
    <property type="entry name" value="AHL15-29"/>
</dbReference>
<proteinExistence type="predicted"/>
<feature type="compositionally biased region" description="Low complexity" evidence="1">
    <location>
        <begin position="82"/>
        <end position="96"/>
    </location>
</feature>